<name>A0A8S4PRS3_OWEFU</name>
<proteinExistence type="predicted"/>
<protein>
    <submittedName>
        <fullName evidence="1">Uncharacterized protein</fullName>
    </submittedName>
</protein>
<organism evidence="1 2">
    <name type="scientific">Owenia fusiformis</name>
    <name type="common">Polychaete worm</name>
    <dbReference type="NCBI Taxonomy" id="6347"/>
    <lineage>
        <taxon>Eukaryota</taxon>
        <taxon>Metazoa</taxon>
        <taxon>Spiralia</taxon>
        <taxon>Lophotrochozoa</taxon>
        <taxon>Annelida</taxon>
        <taxon>Polychaeta</taxon>
        <taxon>Sedentaria</taxon>
        <taxon>Canalipalpata</taxon>
        <taxon>Sabellida</taxon>
        <taxon>Oweniida</taxon>
        <taxon>Oweniidae</taxon>
        <taxon>Owenia</taxon>
    </lineage>
</organism>
<sequence>MDADTLSEDPIVINKAPFKELESTYYNSIVNESVLSWDMKKVSEA</sequence>
<reference evidence="1" key="1">
    <citation type="submission" date="2022-03" db="EMBL/GenBank/DDBJ databases">
        <authorList>
            <person name="Martin C."/>
        </authorList>
    </citation>
    <scope>NUCLEOTIDE SEQUENCE</scope>
</reference>
<gene>
    <name evidence="1" type="ORF">OFUS_LOCUS18995</name>
</gene>
<accession>A0A8S4PRS3</accession>
<dbReference type="Proteomes" id="UP000749559">
    <property type="component" value="Unassembled WGS sequence"/>
</dbReference>
<dbReference type="AlphaFoldDB" id="A0A8S4PRS3"/>
<comment type="caution">
    <text evidence="1">The sequence shown here is derived from an EMBL/GenBank/DDBJ whole genome shotgun (WGS) entry which is preliminary data.</text>
</comment>
<feature type="non-terminal residue" evidence="1">
    <location>
        <position position="45"/>
    </location>
</feature>
<keyword evidence="2" id="KW-1185">Reference proteome</keyword>
<evidence type="ECO:0000313" key="1">
    <source>
        <dbReference type="EMBL" id="CAH1794260.1"/>
    </source>
</evidence>
<dbReference type="EMBL" id="CAIIXF020000009">
    <property type="protein sequence ID" value="CAH1794260.1"/>
    <property type="molecule type" value="Genomic_DNA"/>
</dbReference>
<evidence type="ECO:0000313" key="2">
    <source>
        <dbReference type="Proteomes" id="UP000749559"/>
    </source>
</evidence>